<dbReference type="PROSITE" id="PS51733">
    <property type="entry name" value="BPL_LPL_CATALYTIC"/>
    <property type="match status" value="1"/>
</dbReference>
<dbReference type="GO" id="GO:0004077">
    <property type="term" value="F:biotin--[biotin carboxyl-carrier protein] ligase activity"/>
    <property type="evidence" value="ECO:0007669"/>
    <property type="project" value="InterPro"/>
</dbReference>
<dbReference type="InterPro" id="IPR004408">
    <property type="entry name" value="Biotin_CoA_COase_ligase"/>
</dbReference>
<reference evidence="7" key="1">
    <citation type="submission" date="2020-05" db="EMBL/GenBank/DDBJ databases">
        <authorList>
            <person name="Chiriac C."/>
            <person name="Salcher M."/>
            <person name="Ghai R."/>
            <person name="Kavagutti S V."/>
        </authorList>
    </citation>
    <scope>NUCLEOTIDE SEQUENCE</scope>
</reference>
<dbReference type="SUPFAM" id="SSF50037">
    <property type="entry name" value="C-terminal domain of transcriptional repressors"/>
    <property type="match status" value="1"/>
</dbReference>
<feature type="domain" description="BPL/LPL catalytic" evidence="4">
    <location>
        <begin position="1"/>
        <end position="194"/>
    </location>
</feature>
<keyword evidence="2" id="KW-0547">Nucleotide-binding</keyword>
<dbReference type="EMBL" id="CAFBMM010000025">
    <property type="protein sequence ID" value="CAB4904698.1"/>
    <property type="molecule type" value="Genomic_DNA"/>
</dbReference>
<dbReference type="PANTHER" id="PTHR12835">
    <property type="entry name" value="BIOTIN PROTEIN LIGASE"/>
    <property type="match status" value="1"/>
</dbReference>
<protein>
    <submittedName>
        <fullName evidence="7">Unannotated protein</fullName>
    </submittedName>
</protein>
<evidence type="ECO:0000313" key="6">
    <source>
        <dbReference type="EMBL" id="CAB4904698.1"/>
    </source>
</evidence>
<dbReference type="PANTHER" id="PTHR12835:SF5">
    <property type="entry name" value="BIOTIN--PROTEIN LIGASE"/>
    <property type="match status" value="1"/>
</dbReference>
<dbReference type="GO" id="GO:0005524">
    <property type="term" value="F:ATP binding"/>
    <property type="evidence" value="ECO:0007669"/>
    <property type="project" value="UniProtKB-KW"/>
</dbReference>
<dbReference type="Gene3D" id="3.30.930.10">
    <property type="entry name" value="Bira Bifunctional Protein, Domain 2"/>
    <property type="match status" value="1"/>
</dbReference>
<evidence type="ECO:0000256" key="1">
    <source>
        <dbReference type="ARBA" id="ARBA00022598"/>
    </source>
</evidence>
<dbReference type="SUPFAM" id="SSF55681">
    <property type="entry name" value="Class II aaRS and biotin synthetases"/>
    <property type="match status" value="1"/>
</dbReference>
<evidence type="ECO:0000313" key="5">
    <source>
        <dbReference type="EMBL" id="CAB4729567.1"/>
    </source>
</evidence>
<gene>
    <name evidence="5" type="ORF">UFOPK2683_01189</name>
    <name evidence="6" type="ORF">UFOPK3605_00687</name>
    <name evidence="7" type="ORF">UFOPK3897_00331</name>
    <name evidence="8" type="ORF">UFOPK4121_00738</name>
</gene>
<dbReference type="EMBL" id="CAEZYK010000076">
    <property type="protein sequence ID" value="CAB4729567.1"/>
    <property type="molecule type" value="Genomic_DNA"/>
</dbReference>
<evidence type="ECO:0000313" key="8">
    <source>
        <dbReference type="EMBL" id="CAB5022208.1"/>
    </source>
</evidence>
<dbReference type="InterPro" id="IPR003142">
    <property type="entry name" value="BPL_C"/>
</dbReference>
<dbReference type="InterPro" id="IPR004143">
    <property type="entry name" value="BPL_LPL_catalytic"/>
</dbReference>
<keyword evidence="3" id="KW-0067">ATP-binding</keyword>
<evidence type="ECO:0000256" key="3">
    <source>
        <dbReference type="ARBA" id="ARBA00022840"/>
    </source>
</evidence>
<dbReference type="Pfam" id="PF03099">
    <property type="entry name" value="BPL_LplA_LipB"/>
    <property type="match status" value="1"/>
</dbReference>
<dbReference type="GO" id="GO:0005737">
    <property type="term" value="C:cytoplasm"/>
    <property type="evidence" value="ECO:0007669"/>
    <property type="project" value="TreeGrafter"/>
</dbReference>
<dbReference type="EMBL" id="CAFBOF010000003">
    <property type="protein sequence ID" value="CAB4969882.1"/>
    <property type="molecule type" value="Genomic_DNA"/>
</dbReference>
<evidence type="ECO:0000313" key="7">
    <source>
        <dbReference type="EMBL" id="CAB4969882.1"/>
    </source>
</evidence>
<dbReference type="InterPro" id="IPR008988">
    <property type="entry name" value="Transcriptional_repressor_C"/>
</dbReference>
<proteinExistence type="predicted"/>
<dbReference type="CDD" id="cd16442">
    <property type="entry name" value="BPL"/>
    <property type="match status" value="1"/>
</dbReference>
<keyword evidence="1" id="KW-0436">Ligase</keyword>
<name>A0A6J7LR80_9ZZZZ</name>
<dbReference type="NCBIfam" id="TIGR00121">
    <property type="entry name" value="birA_ligase"/>
    <property type="match status" value="1"/>
</dbReference>
<dbReference type="Pfam" id="PF02237">
    <property type="entry name" value="BPL_C"/>
    <property type="match status" value="1"/>
</dbReference>
<dbReference type="AlphaFoldDB" id="A0A6J7LR80"/>
<dbReference type="Gene3D" id="2.30.30.100">
    <property type="match status" value="1"/>
</dbReference>
<dbReference type="InterPro" id="IPR045864">
    <property type="entry name" value="aa-tRNA-synth_II/BPL/LPL"/>
</dbReference>
<organism evidence="7">
    <name type="scientific">freshwater metagenome</name>
    <dbReference type="NCBI Taxonomy" id="449393"/>
    <lineage>
        <taxon>unclassified sequences</taxon>
        <taxon>metagenomes</taxon>
        <taxon>ecological metagenomes</taxon>
    </lineage>
</organism>
<dbReference type="EMBL" id="CAFBPQ010000017">
    <property type="protein sequence ID" value="CAB5022208.1"/>
    <property type="molecule type" value="Genomic_DNA"/>
</dbReference>
<evidence type="ECO:0000259" key="4">
    <source>
        <dbReference type="PROSITE" id="PS51733"/>
    </source>
</evidence>
<accession>A0A6J7LR80</accession>
<evidence type="ECO:0000256" key="2">
    <source>
        <dbReference type="ARBA" id="ARBA00022741"/>
    </source>
</evidence>
<sequence length="261" mass="28009">METDSAIDRSDRWDIRHFPTIDSTNRWVLDEARAGAPSGLVASADHQSAGRGRLGRAWVAPPGTSLLVSVLLRLEIELEKVNTVAMAASLALLEGLPSELSSRSGLKWPNDVVVGDRKLAGVLAESILPPGDKSNSPEIAIVVGVGCNLEQKEFPAEVSAVATSCALELEKTITRDDLLNSFLSRLAFWSDEISSGNHWSVISAYRARLVTLGTSVRVDLGNETFEGIATDIDSSGRLLVTKINGEHVVVSVGDVVHLRSF</sequence>